<dbReference type="Pfam" id="PF13193">
    <property type="entry name" value="AMP-binding_C"/>
    <property type="match status" value="2"/>
</dbReference>
<dbReference type="Gene3D" id="3.30.559.10">
    <property type="entry name" value="Chloramphenicol acetyltransferase-like domain"/>
    <property type="match status" value="2"/>
</dbReference>
<protein>
    <submittedName>
        <fullName evidence="7">Non-ribosomal peptide synthetase</fullName>
    </submittedName>
</protein>
<dbReference type="SMART" id="SM00823">
    <property type="entry name" value="PKS_PP"/>
    <property type="match status" value="2"/>
</dbReference>
<dbReference type="InterPro" id="IPR009081">
    <property type="entry name" value="PP-bd_ACP"/>
</dbReference>
<keyword evidence="5" id="KW-0436">Ligase</keyword>
<evidence type="ECO:0000256" key="5">
    <source>
        <dbReference type="ARBA" id="ARBA00022598"/>
    </source>
</evidence>
<dbReference type="FunFam" id="3.40.50.12780:FF:000012">
    <property type="entry name" value="Non-ribosomal peptide synthetase"/>
    <property type="match status" value="2"/>
</dbReference>
<accession>A0A0V8JNP4</accession>
<dbReference type="Pfam" id="PF00975">
    <property type="entry name" value="Thioesterase"/>
    <property type="match status" value="1"/>
</dbReference>
<evidence type="ECO:0000313" key="7">
    <source>
        <dbReference type="EMBL" id="KSU88602.1"/>
    </source>
</evidence>
<dbReference type="InterPro" id="IPR020845">
    <property type="entry name" value="AMP-binding_CS"/>
</dbReference>
<dbReference type="SUPFAM" id="SSF56801">
    <property type="entry name" value="Acetyl-CoA synthetase-like"/>
    <property type="match status" value="2"/>
</dbReference>
<keyword evidence="4" id="KW-0597">Phosphoprotein</keyword>
<dbReference type="FunFam" id="3.30.559.30:FF:000001">
    <property type="entry name" value="Non-ribosomal peptide synthetase"/>
    <property type="match status" value="1"/>
</dbReference>
<dbReference type="PANTHER" id="PTHR45527">
    <property type="entry name" value="NONRIBOSOMAL PEPTIDE SYNTHETASE"/>
    <property type="match status" value="1"/>
</dbReference>
<dbReference type="InterPro" id="IPR045851">
    <property type="entry name" value="AMP-bd_C_sf"/>
</dbReference>
<dbReference type="FunFam" id="3.40.50.980:FF:000002">
    <property type="entry name" value="Enterobactin synthetase component F"/>
    <property type="match status" value="1"/>
</dbReference>
<evidence type="ECO:0000313" key="8">
    <source>
        <dbReference type="Proteomes" id="UP000053681"/>
    </source>
</evidence>
<dbReference type="CDD" id="cd12116">
    <property type="entry name" value="A_NRPS_Ta1_like"/>
    <property type="match status" value="1"/>
</dbReference>
<gene>
    <name evidence="7" type="ORF">AS180_06915</name>
</gene>
<dbReference type="InterPro" id="IPR023213">
    <property type="entry name" value="CAT-like_dom_sf"/>
</dbReference>
<dbReference type="InterPro" id="IPR029058">
    <property type="entry name" value="AB_hydrolase_fold"/>
</dbReference>
<dbReference type="CDD" id="cd19533">
    <property type="entry name" value="starter-C_NRPS"/>
    <property type="match status" value="1"/>
</dbReference>
<comment type="cofactor">
    <cofactor evidence="1">
        <name>pantetheine 4'-phosphate</name>
        <dbReference type="ChEBI" id="CHEBI:47942"/>
    </cofactor>
</comment>
<dbReference type="Gene3D" id="1.10.1200.10">
    <property type="entry name" value="ACP-like"/>
    <property type="match status" value="1"/>
</dbReference>
<dbReference type="InterPro" id="IPR025110">
    <property type="entry name" value="AMP-bd_C"/>
</dbReference>
<dbReference type="EMBL" id="LNQP01000018">
    <property type="protein sequence ID" value="KSU88602.1"/>
    <property type="molecule type" value="Genomic_DNA"/>
</dbReference>
<reference evidence="7 8" key="1">
    <citation type="submission" date="2015-11" db="EMBL/GenBank/DDBJ databases">
        <title>Bacillus caseinolyticus sp nov.</title>
        <authorList>
            <person name="Dastager S.G."/>
            <person name="Mawlankar R."/>
        </authorList>
    </citation>
    <scope>NUCLEOTIDE SEQUENCE [LARGE SCALE GENOMIC DNA]</scope>
    <source>
        <strain evidence="7 8">SGD-V-76</strain>
    </source>
</reference>
<dbReference type="GO" id="GO:0005829">
    <property type="term" value="C:cytosol"/>
    <property type="evidence" value="ECO:0007669"/>
    <property type="project" value="TreeGrafter"/>
</dbReference>
<dbReference type="InterPro" id="IPR000873">
    <property type="entry name" value="AMP-dep_synth/lig_dom"/>
</dbReference>
<dbReference type="Gene3D" id="3.40.50.980">
    <property type="match status" value="4"/>
</dbReference>
<dbReference type="GO" id="GO:0031177">
    <property type="term" value="F:phosphopantetheine binding"/>
    <property type="evidence" value="ECO:0007669"/>
    <property type="project" value="InterPro"/>
</dbReference>
<keyword evidence="8" id="KW-1185">Reference proteome</keyword>
<dbReference type="CDD" id="cd17643">
    <property type="entry name" value="A_NRPS_Cytc1-like"/>
    <property type="match status" value="1"/>
</dbReference>
<comment type="caution">
    <text evidence="7">The sequence shown here is derived from an EMBL/GenBank/DDBJ whole genome shotgun (WGS) entry which is preliminary data.</text>
</comment>
<dbReference type="SUPFAM" id="SSF53474">
    <property type="entry name" value="alpha/beta-Hydrolases"/>
    <property type="match status" value="1"/>
</dbReference>
<dbReference type="InterPro" id="IPR001242">
    <property type="entry name" value="Condensation_dom"/>
</dbReference>
<dbReference type="PROSITE" id="PS00455">
    <property type="entry name" value="AMP_BINDING"/>
    <property type="match status" value="2"/>
</dbReference>
<dbReference type="Pfam" id="PF00550">
    <property type="entry name" value="PP-binding"/>
    <property type="match status" value="2"/>
</dbReference>
<dbReference type="Pfam" id="PF00668">
    <property type="entry name" value="Condensation"/>
    <property type="match status" value="2"/>
</dbReference>
<evidence type="ECO:0000256" key="3">
    <source>
        <dbReference type="ARBA" id="ARBA00022450"/>
    </source>
</evidence>
<dbReference type="InterPro" id="IPR001031">
    <property type="entry name" value="Thioesterase"/>
</dbReference>
<dbReference type="GO" id="GO:0044550">
    <property type="term" value="P:secondary metabolite biosynthetic process"/>
    <property type="evidence" value="ECO:0007669"/>
    <property type="project" value="UniProtKB-ARBA"/>
</dbReference>
<feature type="domain" description="Carrier" evidence="6">
    <location>
        <begin position="967"/>
        <end position="1042"/>
    </location>
</feature>
<comment type="similarity">
    <text evidence="2">Belongs to the ATP-dependent AMP-binding enzyme family.</text>
</comment>
<dbReference type="NCBIfam" id="TIGR01733">
    <property type="entry name" value="AA-adenyl-dom"/>
    <property type="match status" value="2"/>
</dbReference>
<dbReference type="PANTHER" id="PTHR45527:SF14">
    <property type="entry name" value="PLIPASTATIN SYNTHASE SUBUNIT B"/>
    <property type="match status" value="1"/>
</dbReference>
<dbReference type="FunFam" id="3.40.50.980:FF:000001">
    <property type="entry name" value="Non-ribosomal peptide synthetase"/>
    <property type="match status" value="1"/>
</dbReference>
<dbReference type="FunFam" id="2.30.38.10:FF:000001">
    <property type="entry name" value="Non-ribosomal peptide synthetase PvdI"/>
    <property type="match status" value="2"/>
</dbReference>
<dbReference type="Gene3D" id="3.40.50.1820">
    <property type="entry name" value="alpha/beta hydrolase"/>
    <property type="match status" value="1"/>
</dbReference>
<proteinExistence type="inferred from homology"/>
<dbReference type="GO" id="GO:0016874">
    <property type="term" value="F:ligase activity"/>
    <property type="evidence" value="ECO:0007669"/>
    <property type="project" value="UniProtKB-KW"/>
</dbReference>
<dbReference type="Gene3D" id="3.30.300.30">
    <property type="match status" value="2"/>
</dbReference>
<dbReference type="FunFam" id="1.10.1200.10:FF:000005">
    <property type="entry name" value="Nonribosomal peptide synthetase 1"/>
    <property type="match status" value="2"/>
</dbReference>
<evidence type="ECO:0000256" key="4">
    <source>
        <dbReference type="ARBA" id="ARBA00022553"/>
    </source>
</evidence>
<dbReference type="InterPro" id="IPR010071">
    <property type="entry name" value="AA_adenyl_dom"/>
</dbReference>
<organism evidence="7 8">
    <name type="scientific">Priestia veravalensis</name>
    <dbReference type="NCBI Taxonomy" id="1414648"/>
    <lineage>
        <taxon>Bacteria</taxon>
        <taxon>Bacillati</taxon>
        <taxon>Bacillota</taxon>
        <taxon>Bacilli</taxon>
        <taxon>Bacillales</taxon>
        <taxon>Bacillaceae</taxon>
        <taxon>Priestia</taxon>
    </lineage>
</organism>
<dbReference type="NCBIfam" id="NF003417">
    <property type="entry name" value="PRK04813.1"/>
    <property type="match status" value="2"/>
</dbReference>
<evidence type="ECO:0000256" key="1">
    <source>
        <dbReference type="ARBA" id="ARBA00001957"/>
    </source>
</evidence>
<feature type="domain" description="Carrier" evidence="6">
    <location>
        <begin position="2042"/>
        <end position="2117"/>
    </location>
</feature>
<sequence>MVSNQQERWTLSGAQSGIWFAQQLEPNNPIYNTGEYIEINGPVDIETFQKAVQYTILEADALHIRFENGEQGPQQRIEKPDVFKLQFSDLSDQPNAEELAKEEMLNDLKMPIDLEKDPLFNQALFKVNNHRFLWYQRIHHIVMDAFGFSLISQRVATLYTALMNDNNYEERFFNSFQSVLEEDEAYRHSESFINDQEFWVNRFEENLEVASLSNQVPKRSTSYLQATGNLSPTVTKELHKASELFNGKWHELIIAATALYVSRLTGTNDVVLSLPMMGRLGSKAIKTPAMVMNLLPLRLQVRPDMCLSDLVMQISTEINAIRKHQKYRHEELRRNLKLVGDNHRLFGPQVNVMPFEYSLNFAGSQGVTHKLATGPVDDLSINVYSQAHESGLRVDIDANPTVYSHEELNMHHRRFLHLLETISKAEKDVFIGNINLLLSRERKQLVHEVNETVQPLPAVSLPTLFEKQVAENPEATALLYQGKTLSYRQLNQQVNRFTNLLIEKGIGPEQFVALVLPRSADMVIAMLAVLKAGAAYLPIDPDYPADRVEFMLSNAQPTYIVTDKVTSKQLDYSNINLLILDDEQTTKTLKIYSDENVDLTTIYGPRHVLNPVYMIYTSGSTGKPKGVVISSEGLINFLLSMKQQFSLSTDDCLLAVTTIAFDISVLEIFLPLISGASCVISRKEDIKDPKTLTNMMHEHNITIMQATPTLWQALSSSYPEKLRGLRVLVGGEALSRELKDKLQDLECEVTNLYGPTETTIWSSSLKLNPDEKGVPRIGFPIWNTEMYVLDNSLQPVPEGVIGDLYIGGKGLAHGYLGRMDLTAERFVANPYGEKGSRMYRTGDLVRWHKDGSLEYISRSDYQVKIRGFRIEVGEIETALTSHSEVAQAAVIVREDIKEDKRLVAYLVPTTSKLDLKSLRNYINKRLPDYMIPSAFVVMDELPLTSNGKLNRRNLPAPNIEAMVTNRGPRTPQEEIISDLFSEVLGVSNIGIDDSFFELGGHSLLASKLMMRIRDSFGIELGISQIFETPTIAGLASQLDKGQSKRPPIEKISRPERIPLSFAQRRLWFLNHLEGASPTYNIPIVVRLMGELNIKALQEALNDVVNRHEPLRTIFPKVNGESYQHILQPNEMHVELKVSHINKREVEEKINEAVRYSFNLESEPAVRAQLFALDSQEYALVLVVHHIIGDGWSLTPLTGDLSKAYKARYQSSKVEWAPLSVQYADYTMWQKKLLNNEEANSLVNEQIEFWKKELKDLPGEIDIPRDYSRPLESSYLGETIAININAHLHQRLLELSRKAGVSLFMVLQAGLTTLLTRLGAGNDIPIGSPIAGRNDDVLDDLIGFFVNTLVLRTNTSGNPSFLELLARVKQVNLRAYDHQDLPFERLVEIINPVRSRSRHPLFQIMLALQNTPDPKVDLPKVNSTVEVRSVGAAKFDMTLEFKETHNKGQASGLEGFLEYSTDLFKKETIKTFIKRFLTVLESAVSHPEQPIERLDIMTDKERHKILVDWNEPTTKTSKHSLTELFEKQVVLHPHRIAVTFKKEVLTYQELNEKSNQLAHWLISKGIGPEEFVALSLPRSIDMVIGLLAILKAGAAYLPLDPEYPNERIAFMLQDTKPRYVVTNGSVYQKLPDMKDASLVLLDNWDIVDELKGCSSINPSDNERSQPLSPDHPAYIIYTSGSTGLPKGVVIPHQNVVRLFNTTKQWFNFSSDDTWTMFHSYAFDFSVWEIWGPLLYGGRLVIVSHDVTRSPKDFLQLLVDENVTILNQTPSAFYQLIEADKASPIDQRLSLRYIVFGGEALELSRLNEWYVRHPEGSPSLINMYGITETTVHVSYLKVTKEIAVSKANSLIGKGISDLDVYVLDSYLQPVPPGVVGEMYVAGEGLARGYLGRPDLTAERFVANPFSTSGKRMYRTGDLARFCQDGSLDYMGRADHQIKIRGFRIELGEIEAVLAQHPAVKHAVVVVHEGDPGDKRLIAYIVAPNHKSESIDVNSIRQYVSNQLPNYMVPAAFVKIESIPLTPNGKLDRKALPNPDFGLLVTERVPRNPKEEILCQLFMEVLGLTKVGIDDGFFDLGGHSLLAVQLMSKIRDAFGIELGIGSLFEAPTVAGLAEYLEKGSEGSALDSLLPLRITGKELPVFCVHPAGGLSWCYAGLMKSLGVDYPIYGLQAEGIAKKGQHPKSLDEMAIRYIEKIRTVQPEGPYHLLGWSLGGNVVHAMATQLQNQGEEVRLVAMLDAYPSHFLPINEAPNEEEALVALLALGGYDPESVGADKLDIASAIEFLRKDGSALASLKKSTILNLKDTYVNSVQILGEYNPKIFTGNLLFFRSTIIPEWFDPIEPESWKSFIHGEIEQYDINCRHKDMCQPEPLAEIGEIVARKLLSLKE</sequence>
<dbReference type="GO" id="GO:0043041">
    <property type="term" value="P:amino acid activation for nonribosomal peptide biosynthetic process"/>
    <property type="evidence" value="ECO:0007669"/>
    <property type="project" value="TreeGrafter"/>
</dbReference>
<dbReference type="FunFam" id="3.30.559.10:FF:000012">
    <property type="entry name" value="Non-ribosomal peptide synthetase"/>
    <property type="match status" value="1"/>
</dbReference>
<dbReference type="CDD" id="cd19538">
    <property type="entry name" value="LCL_NRPS"/>
    <property type="match status" value="1"/>
</dbReference>
<dbReference type="Gene3D" id="2.30.38.10">
    <property type="entry name" value="Luciferase, Domain 3"/>
    <property type="match status" value="2"/>
</dbReference>
<dbReference type="Proteomes" id="UP000053681">
    <property type="component" value="Unassembled WGS sequence"/>
</dbReference>
<evidence type="ECO:0000259" key="6">
    <source>
        <dbReference type="PROSITE" id="PS50075"/>
    </source>
</evidence>
<dbReference type="PROSITE" id="PS50075">
    <property type="entry name" value="CARRIER"/>
    <property type="match status" value="2"/>
</dbReference>
<dbReference type="RefSeq" id="WP_062686595.1">
    <property type="nucleotide sequence ID" value="NZ_KQ758637.1"/>
</dbReference>
<dbReference type="InterPro" id="IPR036736">
    <property type="entry name" value="ACP-like_sf"/>
</dbReference>
<dbReference type="SUPFAM" id="SSF47336">
    <property type="entry name" value="ACP-like"/>
    <property type="match status" value="2"/>
</dbReference>
<dbReference type="InterPro" id="IPR020806">
    <property type="entry name" value="PKS_PP-bd"/>
</dbReference>
<dbReference type="GO" id="GO:0008610">
    <property type="term" value="P:lipid biosynthetic process"/>
    <property type="evidence" value="ECO:0007669"/>
    <property type="project" value="UniProtKB-ARBA"/>
</dbReference>
<name>A0A0V8JNP4_9BACI</name>
<dbReference type="FunFam" id="3.30.300.30:FF:000010">
    <property type="entry name" value="Enterobactin synthetase component F"/>
    <property type="match status" value="2"/>
</dbReference>
<evidence type="ECO:0000256" key="2">
    <source>
        <dbReference type="ARBA" id="ARBA00006432"/>
    </source>
</evidence>
<dbReference type="Pfam" id="PF00501">
    <property type="entry name" value="AMP-binding"/>
    <property type="match status" value="2"/>
</dbReference>
<dbReference type="Gene3D" id="3.30.559.30">
    <property type="entry name" value="Nonribosomal peptide synthetase, condensation domain"/>
    <property type="match status" value="2"/>
</dbReference>
<dbReference type="SUPFAM" id="SSF52777">
    <property type="entry name" value="CoA-dependent acyltransferases"/>
    <property type="match status" value="4"/>
</dbReference>
<keyword evidence="3" id="KW-0596">Phosphopantetheine</keyword>